<comment type="caution">
    <text evidence="3">The sequence shown here is derived from an EMBL/GenBank/DDBJ whole genome shotgun (WGS) entry which is preliminary data.</text>
</comment>
<feature type="region of interest" description="Disordered" evidence="1">
    <location>
        <begin position="1"/>
        <end position="24"/>
    </location>
</feature>
<dbReference type="InterPro" id="IPR025558">
    <property type="entry name" value="DUF4283"/>
</dbReference>
<keyword evidence="4" id="KW-1185">Reference proteome</keyword>
<evidence type="ECO:0000256" key="1">
    <source>
        <dbReference type="SAM" id="MobiDB-lite"/>
    </source>
</evidence>
<reference evidence="3 4" key="1">
    <citation type="journal article" date="2021" name="BMC Genomics">
        <title>Datura genome reveals duplications of psychoactive alkaloid biosynthetic genes and high mutation rate following tissue culture.</title>
        <authorList>
            <person name="Rajewski A."/>
            <person name="Carter-House D."/>
            <person name="Stajich J."/>
            <person name="Litt A."/>
        </authorList>
    </citation>
    <scope>NUCLEOTIDE SEQUENCE [LARGE SCALE GENOMIC DNA]</scope>
    <source>
        <strain evidence="3">AR-01</strain>
    </source>
</reference>
<evidence type="ECO:0000259" key="2">
    <source>
        <dbReference type="Pfam" id="PF14111"/>
    </source>
</evidence>
<proteinExistence type="predicted"/>
<dbReference type="PANTHER" id="PTHR31286:SF179">
    <property type="entry name" value="RNASE H TYPE-1 DOMAIN-CONTAINING PROTEIN"/>
    <property type="match status" value="1"/>
</dbReference>
<protein>
    <recommendedName>
        <fullName evidence="2">DUF4283 domain-containing protein</fullName>
    </recommendedName>
</protein>
<sequence length="199" mass="22995">MASDGWPPLTREKPPPSNPTTPSYIKSFIPEKDKTVNAIPIKEINYAHGKPIILWEEEEVNSMIEQENLQFALIGKFSYGWQKLDEIRKIIPLQCEVKVECKIGFLRDRHILIRLSTMKDYVHIMSKLAYFLRAKSGYYHMRPLKWKPWFNTEETATILACISFSSLSLESLFTMEKAVGKSLHVDMATKNQTRPSCAK</sequence>
<name>A0ABS8WM61_DATST</name>
<feature type="domain" description="DUF4283" evidence="2">
    <location>
        <begin position="66"/>
        <end position="154"/>
    </location>
</feature>
<evidence type="ECO:0000313" key="4">
    <source>
        <dbReference type="Proteomes" id="UP000823775"/>
    </source>
</evidence>
<accession>A0ABS8WM61</accession>
<feature type="non-terminal residue" evidence="3">
    <location>
        <position position="199"/>
    </location>
</feature>
<dbReference type="Pfam" id="PF14111">
    <property type="entry name" value="DUF4283"/>
    <property type="match status" value="1"/>
</dbReference>
<gene>
    <name evidence="3" type="ORF">HAX54_048779</name>
</gene>
<dbReference type="EMBL" id="JACEIK010008112">
    <property type="protein sequence ID" value="MCE3051026.1"/>
    <property type="molecule type" value="Genomic_DNA"/>
</dbReference>
<dbReference type="PANTHER" id="PTHR31286">
    <property type="entry name" value="GLYCINE-RICH CELL WALL STRUCTURAL PROTEIN 1.8-LIKE"/>
    <property type="match status" value="1"/>
</dbReference>
<organism evidence="3 4">
    <name type="scientific">Datura stramonium</name>
    <name type="common">Jimsonweed</name>
    <name type="synonym">Common thornapple</name>
    <dbReference type="NCBI Taxonomy" id="4076"/>
    <lineage>
        <taxon>Eukaryota</taxon>
        <taxon>Viridiplantae</taxon>
        <taxon>Streptophyta</taxon>
        <taxon>Embryophyta</taxon>
        <taxon>Tracheophyta</taxon>
        <taxon>Spermatophyta</taxon>
        <taxon>Magnoliopsida</taxon>
        <taxon>eudicotyledons</taxon>
        <taxon>Gunneridae</taxon>
        <taxon>Pentapetalae</taxon>
        <taxon>asterids</taxon>
        <taxon>lamiids</taxon>
        <taxon>Solanales</taxon>
        <taxon>Solanaceae</taxon>
        <taxon>Solanoideae</taxon>
        <taxon>Datureae</taxon>
        <taxon>Datura</taxon>
    </lineage>
</organism>
<dbReference type="InterPro" id="IPR040256">
    <property type="entry name" value="At4g02000-like"/>
</dbReference>
<evidence type="ECO:0000313" key="3">
    <source>
        <dbReference type="EMBL" id="MCE3051026.1"/>
    </source>
</evidence>
<dbReference type="Proteomes" id="UP000823775">
    <property type="component" value="Unassembled WGS sequence"/>
</dbReference>